<evidence type="ECO:0000313" key="2">
    <source>
        <dbReference type="EMBL" id="QCS25168.1"/>
    </source>
</evidence>
<feature type="transmembrane region" description="Helical" evidence="1">
    <location>
        <begin position="47"/>
        <end position="67"/>
    </location>
</feature>
<gene>
    <name evidence="2" type="primary">ORF9</name>
</gene>
<protein>
    <submittedName>
        <fullName evidence="2">Uncharacterized protein</fullName>
    </submittedName>
</protein>
<dbReference type="AlphaFoldDB" id="A0A4V1FUK4"/>
<keyword evidence="1" id="KW-0472">Membrane</keyword>
<keyword evidence="2" id="KW-0496">Mitochondrion</keyword>
<keyword evidence="1" id="KW-0812">Transmembrane</keyword>
<sequence length="132" mass="15698">MFIYENYDMYTTYKCIVFFFIGIIIPTKDLDGANTRKIKLNLSGNRFSFIIPWVTFITFLYSCLHFNNNKPYFNITISLLVLSLLLIIFLWNVIQASVNFKQKILFFCNCPYLRVFYGNSTKRNFNYVNIIS</sequence>
<feature type="transmembrane region" description="Helical" evidence="1">
    <location>
        <begin position="73"/>
        <end position="94"/>
    </location>
</feature>
<organism evidence="2">
    <name type="scientific">Arthonia quintaria</name>
    <dbReference type="NCBI Taxonomy" id="2563724"/>
    <lineage>
        <taxon>Eukaryota</taxon>
        <taxon>Fungi</taxon>
        <taxon>Dikarya</taxon>
        <taxon>Ascomycota</taxon>
        <taxon>Pezizomycotina</taxon>
        <taxon>Arthoniomycetes</taxon>
        <taxon>Arthoniales</taxon>
        <taxon>Arthoniaceae</taxon>
        <taxon>Arthonia</taxon>
    </lineage>
</organism>
<accession>A0A4V1FUK4</accession>
<geneLocation type="mitochondrion" evidence="2"/>
<dbReference type="EMBL" id="MH308712">
    <property type="protein sequence ID" value="QCS25168.1"/>
    <property type="molecule type" value="Genomic_DNA"/>
</dbReference>
<name>A0A4V1FUK4_9PEZI</name>
<reference evidence="2" key="1">
    <citation type="submission" date="2018-05" db="EMBL/GenBank/DDBJ databases">
        <title>The complete mitochondrial genome of the lichenized fungus Arthonia quintaria.</title>
        <authorList>
            <person name="Nadiadi A.Y."/>
            <person name="Bailey D.W."/>
            <person name="Keepers K.G."/>
            <person name="Pogoda C.S."/>
            <person name="Tripp E.A."/>
            <person name="Lendemer J.C."/>
            <person name="Kane N.C."/>
        </authorList>
    </citation>
    <scope>NUCLEOTIDE SEQUENCE</scope>
</reference>
<proteinExistence type="predicted"/>
<keyword evidence="1" id="KW-1133">Transmembrane helix</keyword>
<evidence type="ECO:0000256" key="1">
    <source>
        <dbReference type="SAM" id="Phobius"/>
    </source>
</evidence>
<feature type="transmembrane region" description="Helical" evidence="1">
    <location>
        <begin position="6"/>
        <end position="26"/>
    </location>
</feature>